<dbReference type="InterPro" id="IPR018300">
    <property type="entry name" value="Aminotrans_IV_CS"/>
</dbReference>
<evidence type="ECO:0000256" key="4">
    <source>
        <dbReference type="ARBA" id="ARBA00022898"/>
    </source>
</evidence>
<sequence>MKEPSPSKAGTEPTALIETMRFEPLGGISALEQHLARLENSAKTLGFIYNRHAVRNNLHMACFPLTAPYFIRLVINYNGQIAIEITPPKSVPTQIIECYPLERPCPANDEKLYHALLPRIIKGASSQTDYKNSWLAVDSAGHPTETALGNIFVQRDNQLLTPPLKLGLLPGLLRQTLLSSHRAKEAVLSLQDLKSGFLIGHDLFGLVKAKLLR</sequence>
<evidence type="ECO:0000313" key="8">
    <source>
        <dbReference type="Proteomes" id="UP000316887"/>
    </source>
</evidence>
<evidence type="ECO:0000256" key="2">
    <source>
        <dbReference type="ARBA" id="ARBA00009320"/>
    </source>
</evidence>
<dbReference type="Gene3D" id="3.20.10.10">
    <property type="entry name" value="D-amino Acid Aminotransferase, subunit A, domain 2"/>
    <property type="match status" value="1"/>
</dbReference>
<evidence type="ECO:0000256" key="1">
    <source>
        <dbReference type="ARBA" id="ARBA00001933"/>
    </source>
</evidence>
<keyword evidence="7" id="KW-0456">Lyase</keyword>
<accession>A0A542VZT1</accession>
<dbReference type="InterPro" id="IPR001544">
    <property type="entry name" value="Aminotrans_IV"/>
</dbReference>
<dbReference type="PROSITE" id="PS00770">
    <property type="entry name" value="AA_TRANSFER_CLASS_4"/>
    <property type="match status" value="1"/>
</dbReference>
<dbReference type="InterPro" id="IPR043132">
    <property type="entry name" value="BCAT-like_C"/>
</dbReference>
<dbReference type="GO" id="GO:0016829">
    <property type="term" value="F:lyase activity"/>
    <property type="evidence" value="ECO:0007669"/>
    <property type="project" value="UniProtKB-KW"/>
</dbReference>
<dbReference type="Pfam" id="PF01063">
    <property type="entry name" value="Aminotran_4"/>
    <property type="match status" value="1"/>
</dbReference>
<dbReference type="InterPro" id="IPR043131">
    <property type="entry name" value="BCAT-like_N"/>
</dbReference>
<comment type="similarity">
    <text evidence="2 5">Belongs to the class-IV pyridoxal-phosphate-dependent aminotransferase family.</text>
</comment>
<dbReference type="Gene3D" id="3.30.470.10">
    <property type="match status" value="1"/>
</dbReference>
<dbReference type="SUPFAM" id="SSF56752">
    <property type="entry name" value="D-aminoacid aminotransferase-like PLP-dependent enzymes"/>
    <property type="match status" value="1"/>
</dbReference>
<evidence type="ECO:0000256" key="5">
    <source>
        <dbReference type="RuleBase" id="RU004106"/>
    </source>
</evidence>
<dbReference type="AlphaFoldDB" id="A0A542VZT1"/>
<comment type="caution">
    <text evidence="7">The sequence shown here is derived from an EMBL/GenBank/DDBJ whole genome shotgun (WGS) entry which is preliminary data.</text>
</comment>
<evidence type="ECO:0000256" key="3">
    <source>
        <dbReference type="ARBA" id="ARBA00014472"/>
    </source>
</evidence>
<reference evidence="7 8" key="1">
    <citation type="submission" date="2019-06" db="EMBL/GenBank/DDBJ databases">
        <title>Genome sequencing of Zymomonas mobilis strains for genetic engineering and biofuel applications.</title>
        <authorList>
            <person name="Teravest M."/>
        </authorList>
    </citation>
    <scope>NUCLEOTIDE SEQUENCE [LARGE SCALE GENOMIC DNA]</scope>
    <source>
        <strain evidence="7 8">AN0101</strain>
    </source>
</reference>
<gene>
    <name evidence="7" type="ORF">FBY58_0390</name>
</gene>
<protein>
    <recommendedName>
        <fullName evidence="3">Probable branched-chain-amino-acid aminotransferase</fullName>
    </recommendedName>
</protein>
<comment type="cofactor">
    <cofactor evidence="1 6">
        <name>pyridoxal 5'-phosphate</name>
        <dbReference type="ChEBI" id="CHEBI:597326"/>
    </cofactor>
</comment>
<evidence type="ECO:0000313" key="7">
    <source>
        <dbReference type="EMBL" id="TQL16842.1"/>
    </source>
</evidence>
<dbReference type="Proteomes" id="UP000316887">
    <property type="component" value="Unassembled WGS sequence"/>
</dbReference>
<proteinExistence type="inferred from homology"/>
<dbReference type="EMBL" id="VFOF01000001">
    <property type="protein sequence ID" value="TQL16842.1"/>
    <property type="molecule type" value="Genomic_DNA"/>
</dbReference>
<organism evidence="7 8">
    <name type="scientific">Zymomonas mobilis</name>
    <dbReference type="NCBI Taxonomy" id="542"/>
    <lineage>
        <taxon>Bacteria</taxon>
        <taxon>Pseudomonadati</taxon>
        <taxon>Pseudomonadota</taxon>
        <taxon>Alphaproteobacteria</taxon>
        <taxon>Sphingomonadales</taxon>
        <taxon>Zymomonadaceae</taxon>
        <taxon>Zymomonas</taxon>
    </lineage>
</organism>
<dbReference type="InterPro" id="IPR036038">
    <property type="entry name" value="Aminotransferase-like"/>
</dbReference>
<evidence type="ECO:0000256" key="6">
    <source>
        <dbReference type="RuleBase" id="RU004516"/>
    </source>
</evidence>
<dbReference type="RefSeq" id="WP_260432023.1">
    <property type="nucleotide sequence ID" value="NZ_VFOF01000001.1"/>
</dbReference>
<name>A0A542VZT1_ZYMMB</name>
<keyword evidence="4 6" id="KW-0663">Pyridoxal phosphate</keyword>